<evidence type="ECO:0000313" key="2">
    <source>
        <dbReference type="EMBL" id="CAI6333829.1"/>
    </source>
</evidence>
<feature type="transmembrane region" description="Helical" evidence="1">
    <location>
        <begin position="138"/>
        <end position="157"/>
    </location>
</feature>
<dbReference type="OrthoDB" id="3468019at2759"/>
<name>A0A9W4XJ42_9PLEO</name>
<evidence type="ECO:0000313" key="3">
    <source>
        <dbReference type="Proteomes" id="UP001152607"/>
    </source>
</evidence>
<dbReference type="PANTHER" id="PTHR39401">
    <property type="entry name" value="SNOAL-LIKE DOMAIN-CONTAINING PROTEIN"/>
    <property type="match status" value="1"/>
</dbReference>
<protein>
    <submittedName>
        <fullName evidence="2">Uncharacterized protein</fullName>
    </submittedName>
</protein>
<accession>A0A9W4XJ42</accession>
<dbReference type="InterPro" id="IPR032710">
    <property type="entry name" value="NTF2-like_dom_sf"/>
</dbReference>
<dbReference type="AlphaFoldDB" id="A0A9W4XJ42"/>
<keyword evidence="1" id="KW-0812">Transmembrane</keyword>
<comment type="caution">
    <text evidence="2">The sequence shown here is derived from an EMBL/GenBank/DDBJ whole genome shotgun (WGS) entry which is preliminary data.</text>
</comment>
<keyword evidence="1" id="KW-1133">Transmembrane helix</keyword>
<dbReference type="EMBL" id="CAOQHR010000004">
    <property type="protein sequence ID" value="CAI6333829.1"/>
    <property type="molecule type" value="Genomic_DNA"/>
</dbReference>
<keyword evidence="3" id="KW-1185">Reference proteome</keyword>
<proteinExistence type="predicted"/>
<evidence type="ECO:0000256" key="1">
    <source>
        <dbReference type="SAM" id="Phobius"/>
    </source>
</evidence>
<dbReference type="PANTHER" id="PTHR39401:SF1">
    <property type="entry name" value="SNOAL-LIKE DOMAIN-CONTAINING PROTEIN"/>
    <property type="match status" value="1"/>
</dbReference>
<sequence>MASSTSEYASEYPANVSFDPAFKKFFEDFYAVSDTPDAHERYVTFFMPDATLVMASKKAVGSDEILALRKGLWEKVSSRVHRPLKIFPYGPNSDQVMLHGTVRYGLKAGGDASVDWAAYARLAKTGDGKVKMGFYQVYLVRFFSLLLSLIFTLSFLWL</sequence>
<reference evidence="2" key="1">
    <citation type="submission" date="2023-01" db="EMBL/GenBank/DDBJ databases">
        <authorList>
            <person name="Van Ghelder C."/>
            <person name="Rancurel C."/>
        </authorList>
    </citation>
    <scope>NUCLEOTIDE SEQUENCE</scope>
    <source>
        <strain evidence="2">CNCM I-4278</strain>
    </source>
</reference>
<dbReference type="Proteomes" id="UP001152607">
    <property type="component" value="Unassembled WGS sequence"/>
</dbReference>
<organism evidence="2 3">
    <name type="scientific">Periconia digitata</name>
    <dbReference type="NCBI Taxonomy" id="1303443"/>
    <lineage>
        <taxon>Eukaryota</taxon>
        <taxon>Fungi</taxon>
        <taxon>Dikarya</taxon>
        <taxon>Ascomycota</taxon>
        <taxon>Pezizomycotina</taxon>
        <taxon>Dothideomycetes</taxon>
        <taxon>Pleosporomycetidae</taxon>
        <taxon>Pleosporales</taxon>
        <taxon>Massarineae</taxon>
        <taxon>Periconiaceae</taxon>
        <taxon>Periconia</taxon>
    </lineage>
</organism>
<keyword evidence="1" id="KW-0472">Membrane</keyword>
<gene>
    <name evidence="2" type="ORF">PDIGIT_LOCUS6879</name>
</gene>
<dbReference type="SUPFAM" id="SSF54427">
    <property type="entry name" value="NTF2-like"/>
    <property type="match status" value="1"/>
</dbReference>